<dbReference type="InterPro" id="IPR018610">
    <property type="entry name" value="UVSSA"/>
</dbReference>
<sequence length="73" mass="8580">QLFNRSHHFRTLLLNDFNSLIDKCLGLTVDNQLPPPNQTAKLLKQFTATCIKKWHEKFGPTYKLLDVSYNYLK</sequence>
<dbReference type="InterPro" id="IPR049408">
    <property type="entry name" value="UVSSA_N_a-solenoid_rpt"/>
</dbReference>
<comment type="caution">
    <text evidence="1">The sequence shown here is derived from an EMBL/GenBank/DDBJ whole genome shotgun (WGS) entry which is preliminary data.</text>
</comment>
<reference evidence="1" key="1">
    <citation type="submission" date="2021-02" db="EMBL/GenBank/DDBJ databases">
        <authorList>
            <person name="Nowell W R."/>
        </authorList>
    </citation>
    <scope>NUCLEOTIDE SEQUENCE</scope>
</reference>
<dbReference type="GO" id="GO:0005694">
    <property type="term" value="C:chromosome"/>
    <property type="evidence" value="ECO:0007669"/>
    <property type="project" value="TreeGrafter"/>
</dbReference>
<dbReference type="PANTHER" id="PTHR28670">
    <property type="entry name" value="UV-STIMULATED SCAFFOLD PROTEIN A"/>
    <property type="match status" value="1"/>
</dbReference>
<feature type="non-terminal residue" evidence="1">
    <location>
        <position position="1"/>
    </location>
</feature>
<dbReference type="GO" id="GO:0009411">
    <property type="term" value="P:response to UV"/>
    <property type="evidence" value="ECO:0007669"/>
    <property type="project" value="InterPro"/>
</dbReference>
<keyword evidence="2" id="KW-1185">Reference proteome</keyword>
<dbReference type="Pfam" id="PF20867">
    <property type="entry name" value="UVSSA_N"/>
    <property type="match status" value="1"/>
</dbReference>
<evidence type="ECO:0000313" key="1">
    <source>
        <dbReference type="EMBL" id="CAF4655017.1"/>
    </source>
</evidence>
<dbReference type="Proteomes" id="UP000663866">
    <property type="component" value="Unassembled WGS sequence"/>
</dbReference>
<dbReference type="PANTHER" id="PTHR28670:SF1">
    <property type="entry name" value="UV-STIMULATED SCAFFOLD PROTEIN A"/>
    <property type="match status" value="1"/>
</dbReference>
<feature type="non-terminal residue" evidence="1">
    <location>
        <position position="73"/>
    </location>
</feature>
<name>A0A821FMC0_9BILA</name>
<proteinExistence type="predicted"/>
<accession>A0A821FMC0</accession>
<gene>
    <name evidence="1" type="ORF">OVN521_LOCUS46917</name>
</gene>
<dbReference type="GO" id="GO:0006283">
    <property type="term" value="P:transcription-coupled nucleotide-excision repair"/>
    <property type="evidence" value="ECO:0007669"/>
    <property type="project" value="TreeGrafter"/>
</dbReference>
<evidence type="ECO:0000313" key="2">
    <source>
        <dbReference type="Proteomes" id="UP000663866"/>
    </source>
</evidence>
<dbReference type="EMBL" id="CAJOBG010087988">
    <property type="protein sequence ID" value="CAF4655017.1"/>
    <property type="molecule type" value="Genomic_DNA"/>
</dbReference>
<dbReference type="AlphaFoldDB" id="A0A821FMC0"/>
<organism evidence="1 2">
    <name type="scientific">Rotaria magnacalcarata</name>
    <dbReference type="NCBI Taxonomy" id="392030"/>
    <lineage>
        <taxon>Eukaryota</taxon>
        <taxon>Metazoa</taxon>
        <taxon>Spiralia</taxon>
        <taxon>Gnathifera</taxon>
        <taxon>Rotifera</taxon>
        <taxon>Eurotatoria</taxon>
        <taxon>Bdelloidea</taxon>
        <taxon>Philodinida</taxon>
        <taxon>Philodinidae</taxon>
        <taxon>Rotaria</taxon>
    </lineage>
</organism>
<dbReference type="GO" id="GO:0000993">
    <property type="term" value="F:RNA polymerase II complex binding"/>
    <property type="evidence" value="ECO:0007669"/>
    <property type="project" value="TreeGrafter"/>
</dbReference>
<protein>
    <submittedName>
        <fullName evidence="1">Uncharacterized protein</fullName>
    </submittedName>
</protein>